<feature type="compositionally biased region" description="Low complexity" evidence="1">
    <location>
        <begin position="31"/>
        <end position="43"/>
    </location>
</feature>
<sequence length="123" mass="13469">MSRPEAGDEYGPRWAESAHDAVTDDFEPWRPSSGSSGHHSAAPQVGGSLDDGYSVFEDLHRGNRVSATRHIGGSLLPTVPKGTEGEVLEVEHGLLSDQATVRWDNGYTETVDLNFIKRETGWY</sequence>
<accession>A0ABR6BQB7</accession>
<comment type="caution">
    <text evidence="2">The sequence shown here is derived from an EMBL/GenBank/DDBJ whole genome shotgun (WGS) entry which is preliminary data.</text>
</comment>
<name>A0ABR6BQB7_9PSEU</name>
<evidence type="ECO:0008006" key="4">
    <source>
        <dbReference type="Google" id="ProtNLM"/>
    </source>
</evidence>
<proteinExistence type="predicted"/>
<dbReference type="EMBL" id="JACJID010000005">
    <property type="protein sequence ID" value="MBA8929058.1"/>
    <property type="molecule type" value="Genomic_DNA"/>
</dbReference>
<feature type="region of interest" description="Disordered" evidence="1">
    <location>
        <begin position="1"/>
        <end position="53"/>
    </location>
</feature>
<gene>
    <name evidence="2" type="ORF">BC739_006276</name>
</gene>
<reference evidence="2 3" key="1">
    <citation type="submission" date="2020-08" db="EMBL/GenBank/DDBJ databases">
        <title>Genomic Encyclopedia of Archaeal and Bacterial Type Strains, Phase II (KMG-II): from individual species to whole genera.</title>
        <authorList>
            <person name="Goeker M."/>
        </authorList>
    </citation>
    <scope>NUCLEOTIDE SEQUENCE [LARGE SCALE GENOMIC DNA]</scope>
    <source>
        <strain evidence="2 3">DSM 43850</strain>
    </source>
</reference>
<dbReference type="RefSeq" id="WP_025353847.1">
    <property type="nucleotide sequence ID" value="NZ_BAAABQ010000022.1"/>
</dbReference>
<protein>
    <recommendedName>
        <fullName evidence="4">DUF4314 domain-containing protein</fullName>
    </recommendedName>
</protein>
<organism evidence="2 3">
    <name type="scientific">Kutzneria viridogrisea</name>
    <dbReference type="NCBI Taxonomy" id="47990"/>
    <lineage>
        <taxon>Bacteria</taxon>
        <taxon>Bacillati</taxon>
        <taxon>Actinomycetota</taxon>
        <taxon>Actinomycetes</taxon>
        <taxon>Pseudonocardiales</taxon>
        <taxon>Pseudonocardiaceae</taxon>
        <taxon>Kutzneria</taxon>
    </lineage>
</organism>
<keyword evidence="3" id="KW-1185">Reference proteome</keyword>
<evidence type="ECO:0000313" key="2">
    <source>
        <dbReference type="EMBL" id="MBA8929058.1"/>
    </source>
</evidence>
<evidence type="ECO:0000313" key="3">
    <source>
        <dbReference type="Proteomes" id="UP000517916"/>
    </source>
</evidence>
<dbReference type="Proteomes" id="UP000517916">
    <property type="component" value="Unassembled WGS sequence"/>
</dbReference>
<evidence type="ECO:0000256" key="1">
    <source>
        <dbReference type="SAM" id="MobiDB-lite"/>
    </source>
</evidence>